<protein>
    <recommendedName>
        <fullName evidence="2">Zn(2)-C6 fungal-type domain-containing protein</fullName>
    </recommendedName>
</protein>
<dbReference type="PROSITE" id="PS00463">
    <property type="entry name" value="ZN2_CY6_FUNGAL_1"/>
    <property type="match status" value="1"/>
</dbReference>
<dbReference type="CDD" id="cd00067">
    <property type="entry name" value="GAL4"/>
    <property type="match status" value="1"/>
</dbReference>
<organism evidence="3 4">
    <name type="scientific">Delitschia confertaspora ATCC 74209</name>
    <dbReference type="NCBI Taxonomy" id="1513339"/>
    <lineage>
        <taxon>Eukaryota</taxon>
        <taxon>Fungi</taxon>
        <taxon>Dikarya</taxon>
        <taxon>Ascomycota</taxon>
        <taxon>Pezizomycotina</taxon>
        <taxon>Dothideomycetes</taxon>
        <taxon>Pleosporomycetidae</taxon>
        <taxon>Pleosporales</taxon>
        <taxon>Delitschiaceae</taxon>
        <taxon>Delitschia</taxon>
    </lineage>
</organism>
<dbReference type="Proteomes" id="UP000799536">
    <property type="component" value="Unassembled WGS sequence"/>
</dbReference>
<gene>
    <name evidence="3" type="ORF">GQ43DRAFT_207392</name>
</gene>
<evidence type="ECO:0000259" key="2">
    <source>
        <dbReference type="PROSITE" id="PS50048"/>
    </source>
</evidence>
<evidence type="ECO:0000313" key="3">
    <source>
        <dbReference type="EMBL" id="KAF2197415.1"/>
    </source>
</evidence>
<name>A0A9P4JE16_9PLEO</name>
<reference evidence="3" key="1">
    <citation type="journal article" date="2020" name="Stud. Mycol.">
        <title>101 Dothideomycetes genomes: a test case for predicting lifestyles and emergence of pathogens.</title>
        <authorList>
            <person name="Haridas S."/>
            <person name="Albert R."/>
            <person name="Binder M."/>
            <person name="Bloem J."/>
            <person name="Labutti K."/>
            <person name="Salamov A."/>
            <person name="Andreopoulos B."/>
            <person name="Baker S."/>
            <person name="Barry K."/>
            <person name="Bills G."/>
            <person name="Bluhm B."/>
            <person name="Cannon C."/>
            <person name="Castanera R."/>
            <person name="Culley D."/>
            <person name="Daum C."/>
            <person name="Ezra D."/>
            <person name="Gonzalez J."/>
            <person name="Henrissat B."/>
            <person name="Kuo A."/>
            <person name="Liang C."/>
            <person name="Lipzen A."/>
            <person name="Lutzoni F."/>
            <person name="Magnuson J."/>
            <person name="Mondo S."/>
            <person name="Nolan M."/>
            <person name="Ohm R."/>
            <person name="Pangilinan J."/>
            <person name="Park H.-J."/>
            <person name="Ramirez L."/>
            <person name="Alfaro M."/>
            <person name="Sun H."/>
            <person name="Tritt A."/>
            <person name="Yoshinaga Y."/>
            <person name="Zwiers L.-H."/>
            <person name="Turgeon B."/>
            <person name="Goodwin S."/>
            <person name="Spatafora J."/>
            <person name="Crous P."/>
            <person name="Grigoriev I."/>
        </authorList>
    </citation>
    <scope>NUCLEOTIDE SEQUENCE</scope>
    <source>
        <strain evidence="3">ATCC 74209</strain>
    </source>
</reference>
<sequence>MDLPSRQAKPIDRVPLACTQCRSRHVKCDSTKPACGRCKRDGKECAYLRSRRGGLDKAALARRRLTLQQASQQSSSNGDYSSIRVSSIDNRSNMLVPNGYSPSLVGPFHSASNNLILPINTNRLIDLYFEKFHPAHPFLLPRHPLNQRRLRNNHGLGGLLSVLHWILSVYSPYTQSEPYMLQA</sequence>
<dbReference type="PRINTS" id="PR00755">
    <property type="entry name" value="AFLATOXINBRP"/>
</dbReference>
<dbReference type="SMART" id="SM00066">
    <property type="entry name" value="GAL4"/>
    <property type="match status" value="1"/>
</dbReference>
<evidence type="ECO:0000256" key="1">
    <source>
        <dbReference type="ARBA" id="ARBA00023242"/>
    </source>
</evidence>
<dbReference type="PANTHER" id="PTHR47431">
    <property type="entry name" value="ZN(II)2CYS6 TRANSCRIPTION FACTOR (EUROFUNG)-RELATED"/>
    <property type="match status" value="1"/>
</dbReference>
<dbReference type="PROSITE" id="PS50048">
    <property type="entry name" value="ZN2_CY6_FUNGAL_2"/>
    <property type="match status" value="1"/>
</dbReference>
<dbReference type="Gene3D" id="4.10.240.10">
    <property type="entry name" value="Zn(2)-C6 fungal-type DNA-binding domain"/>
    <property type="match status" value="1"/>
</dbReference>
<dbReference type="OrthoDB" id="3795424at2759"/>
<evidence type="ECO:0000313" key="4">
    <source>
        <dbReference type="Proteomes" id="UP000799536"/>
    </source>
</evidence>
<dbReference type="InterPro" id="IPR036864">
    <property type="entry name" value="Zn2-C6_fun-type_DNA-bd_sf"/>
</dbReference>
<dbReference type="InterPro" id="IPR001138">
    <property type="entry name" value="Zn2Cys6_DnaBD"/>
</dbReference>
<proteinExistence type="predicted"/>
<dbReference type="GO" id="GO:0000981">
    <property type="term" value="F:DNA-binding transcription factor activity, RNA polymerase II-specific"/>
    <property type="evidence" value="ECO:0007669"/>
    <property type="project" value="InterPro"/>
</dbReference>
<dbReference type="SUPFAM" id="SSF57701">
    <property type="entry name" value="Zn2/Cys6 DNA-binding domain"/>
    <property type="match status" value="1"/>
</dbReference>
<dbReference type="AlphaFoldDB" id="A0A9P4JE16"/>
<accession>A0A9P4JE16</accession>
<keyword evidence="4" id="KW-1185">Reference proteome</keyword>
<dbReference type="Pfam" id="PF00172">
    <property type="entry name" value="Zn_clus"/>
    <property type="match status" value="1"/>
</dbReference>
<dbReference type="PANTHER" id="PTHR47431:SF4">
    <property type="entry name" value="ZN(II)2CYS6 TRANSCRIPTION FACTOR (EUROFUNG)"/>
    <property type="match status" value="1"/>
</dbReference>
<keyword evidence="1" id="KW-0539">Nucleus</keyword>
<feature type="domain" description="Zn(2)-C6 fungal-type" evidence="2">
    <location>
        <begin position="17"/>
        <end position="47"/>
    </location>
</feature>
<dbReference type="GO" id="GO:0008270">
    <property type="term" value="F:zinc ion binding"/>
    <property type="evidence" value="ECO:0007669"/>
    <property type="project" value="InterPro"/>
</dbReference>
<comment type="caution">
    <text evidence="3">The sequence shown here is derived from an EMBL/GenBank/DDBJ whole genome shotgun (WGS) entry which is preliminary data.</text>
</comment>
<dbReference type="EMBL" id="ML994238">
    <property type="protein sequence ID" value="KAF2197415.1"/>
    <property type="molecule type" value="Genomic_DNA"/>
</dbReference>